<keyword evidence="3" id="KW-1185">Reference proteome</keyword>
<name>L8H9K9_ACACF</name>
<gene>
    <name evidence="2" type="ORF">ACA1_035240</name>
</gene>
<dbReference type="KEGG" id="acan:ACA1_035240"/>
<dbReference type="RefSeq" id="XP_004348708.1">
    <property type="nucleotide sequence ID" value="XM_004348658.1"/>
</dbReference>
<dbReference type="EMBL" id="KB007886">
    <property type="protein sequence ID" value="ELR22194.1"/>
    <property type="molecule type" value="Genomic_DNA"/>
</dbReference>
<organism evidence="2 3">
    <name type="scientific">Acanthamoeba castellanii (strain ATCC 30010 / Neff)</name>
    <dbReference type="NCBI Taxonomy" id="1257118"/>
    <lineage>
        <taxon>Eukaryota</taxon>
        <taxon>Amoebozoa</taxon>
        <taxon>Discosea</taxon>
        <taxon>Longamoebia</taxon>
        <taxon>Centramoebida</taxon>
        <taxon>Acanthamoebidae</taxon>
        <taxon>Acanthamoeba</taxon>
    </lineage>
</organism>
<evidence type="ECO:0000313" key="2">
    <source>
        <dbReference type="EMBL" id="ELR22194.1"/>
    </source>
</evidence>
<feature type="region of interest" description="Disordered" evidence="1">
    <location>
        <begin position="1"/>
        <end position="43"/>
    </location>
</feature>
<feature type="compositionally biased region" description="Basic residues" evidence="1">
    <location>
        <begin position="1"/>
        <end position="12"/>
    </location>
</feature>
<dbReference type="GeneID" id="14923168"/>
<feature type="region of interest" description="Disordered" evidence="1">
    <location>
        <begin position="261"/>
        <end position="280"/>
    </location>
</feature>
<dbReference type="Gene3D" id="2.30.320.10">
    <property type="entry name" value="YwqG-like"/>
    <property type="match status" value="1"/>
</dbReference>
<reference evidence="2 3" key="1">
    <citation type="journal article" date="2013" name="Genome Biol.">
        <title>Genome of Acanthamoeba castellanii highlights extensive lateral gene transfer and early evolution of tyrosine kinase signaling.</title>
        <authorList>
            <person name="Clarke M."/>
            <person name="Lohan A.J."/>
            <person name="Liu B."/>
            <person name="Lagkouvardos I."/>
            <person name="Roy S."/>
            <person name="Zafar N."/>
            <person name="Bertelli C."/>
            <person name="Schilde C."/>
            <person name="Kianianmomeni A."/>
            <person name="Burglin T.R."/>
            <person name="Frech C."/>
            <person name="Turcotte B."/>
            <person name="Kopec K.O."/>
            <person name="Synnott J.M."/>
            <person name="Choo C."/>
            <person name="Paponov I."/>
            <person name="Finkler A."/>
            <person name="Soon Heng Tan C."/>
            <person name="Hutchins A.P."/>
            <person name="Weinmeier T."/>
            <person name="Rattei T."/>
            <person name="Chu J.S."/>
            <person name="Gimenez G."/>
            <person name="Irimia M."/>
            <person name="Rigden D.J."/>
            <person name="Fitzpatrick D.A."/>
            <person name="Lorenzo-Morales J."/>
            <person name="Bateman A."/>
            <person name="Chiu C.H."/>
            <person name="Tang P."/>
            <person name="Hegemann P."/>
            <person name="Fromm H."/>
            <person name="Raoult D."/>
            <person name="Greub G."/>
            <person name="Miranda-Saavedra D."/>
            <person name="Chen N."/>
            <person name="Nash P."/>
            <person name="Ginger M.L."/>
            <person name="Horn M."/>
            <person name="Schaap P."/>
            <person name="Caler L."/>
            <person name="Loftus B."/>
        </authorList>
    </citation>
    <scope>NUCLEOTIDE SEQUENCE [LARGE SCALE GENOMIC DNA]</scope>
    <source>
        <strain evidence="2 3">Neff</strain>
    </source>
</reference>
<feature type="compositionally biased region" description="Low complexity" evidence="1">
    <location>
        <begin position="30"/>
        <end position="40"/>
    </location>
</feature>
<dbReference type="OrthoDB" id="10668068at2759"/>
<sequence>MKRTRRQTGRRKGKDEGLAIGAPAQEEEGCPTTTTTCWTPEVPPNPLTQHYATRNPQYAQPVLSVVVPLWFTPEHIVAREFGFDHRNSLTCFGGVRPWLRKNEEWPRCGRCSHHLQFFFQIDFRLLPAQAARQYAGGERNRLLQMFMCPQQGEDCRVWEAFDKSVLLRFVPLPPAGGPSLLTLASRTLANSLPSCPDQETVMDTLRLIGLDTLVSTSADIGPNEDTSAQLAKCPRLEADGTCSFDFALPFHRPVRWRARQDWPSEEQRADGRRVTKHDSGTYAGTKLGGWPHRGSSHTTAVVKYPACRECGSDMTNLVFHISEDDVLPYDWGDSAPHIVLQCPTHYAEMAFQFLC</sequence>
<proteinExistence type="predicted"/>
<dbReference type="AlphaFoldDB" id="L8H9K9"/>
<dbReference type="VEuPathDB" id="AmoebaDB:ACA1_035240"/>
<protein>
    <submittedName>
        <fullName evidence="2">Uncharacterized protein</fullName>
    </submittedName>
</protein>
<evidence type="ECO:0000256" key="1">
    <source>
        <dbReference type="SAM" id="MobiDB-lite"/>
    </source>
</evidence>
<accession>L8H9K9</accession>
<evidence type="ECO:0000313" key="3">
    <source>
        <dbReference type="Proteomes" id="UP000011083"/>
    </source>
</evidence>
<dbReference type="Proteomes" id="UP000011083">
    <property type="component" value="Unassembled WGS sequence"/>
</dbReference>
<feature type="compositionally biased region" description="Basic and acidic residues" evidence="1">
    <location>
        <begin position="261"/>
        <end position="279"/>
    </location>
</feature>